<dbReference type="Pfam" id="PF02894">
    <property type="entry name" value="GFO_IDH_MocA_C"/>
    <property type="match status" value="1"/>
</dbReference>
<organism evidence="3 4">
    <name type="scientific">Exercitatus varius</name>
    <dbReference type="NCBI Taxonomy" id="67857"/>
    <lineage>
        <taxon>Bacteria</taxon>
        <taxon>Pseudomonadati</taxon>
        <taxon>Pseudomonadota</taxon>
        <taxon>Gammaproteobacteria</taxon>
        <taxon>Pasteurellales</taxon>
        <taxon>Pasteurellaceae</taxon>
        <taxon>Exercitatus</taxon>
    </lineage>
</organism>
<evidence type="ECO:0000259" key="1">
    <source>
        <dbReference type="Pfam" id="PF01408"/>
    </source>
</evidence>
<evidence type="ECO:0000259" key="2">
    <source>
        <dbReference type="Pfam" id="PF02894"/>
    </source>
</evidence>
<dbReference type="InterPro" id="IPR004104">
    <property type="entry name" value="Gfo/Idh/MocA-like_OxRdtase_C"/>
</dbReference>
<evidence type="ECO:0000313" key="3">
    <source>
        <dbReference type="EMBL" id="MDG2949720.1"/>
    </source>
</evidence>
<dbReference type="RefSeq" id="WP_317476899.1">
    <property type="nucleotide sequence ID" value="NZ_JARQTW010000008.1"/>
</dbReference>
<dbReference type="Pfam" id="PF01408">
    <property type="entry name" value="GFO_IDH_MocA"/>
    <property type="match status" value="1"/>
</dbReference>
<dbReference type="GO" id="GO:0000166">
    <property type="term" value="F:nucleotide binding"/>
    <property type="evidence" value="ECO:0007669"/>
    <property type="project" value="InterPro"/>
</dbReference>
<dbReference type="InterPro" id="IPR051317">
    <property type="entry name" value="Gfo/Idh/MocA_oxidoreduct"/>
</dbReference>
<protein>
    <submittedName>
        <fullName evidence="3">Gfo/Idh/MocA family oxidoreductase</fullName>
    </submittedName>
</protein>
<dbReference type="InterPro" id="IPR000683">
    <property type="entry name" value="Gfo/Idh/MocA-like_OxRdtase_N"/>
</dbReference>
<accession>A0AAW6Q8A7</accession>
<name>A0AAW6Q8A7_9PAST</name>
<dbReference type="SUPFAM" id="SSF51735">
    <property type="entry name" value="NAD(P)-binding Rossmann-fold domains"/>
    <property type="match status" value="1"/>
</dbReference>
<dbReference type="Gene3D" id="3.40.50.720">
    <property type="entry name" value="NAD(P)-binding Rossmann-like Domain"/>
    <property type="match status" value="1"/>
</dbReference>
<comment type="caution">
    <text evidence="3">The sequence shown here is derived from an EMBL/GenBank/DDBJ whole genome shotgun (WGS) entry which is preliminary data.</text>
</comment>
<proteinExistence type="predicted"/>
<dbReference type="EMBL" id="JARQTW010000008">
    <property type="protein sequence ID" value="MDG2949720.1"/>
    <property type="molecule type" value="Genomic_DNA"/>
</dbReference>
<dbReference type="PANTHER" id="PTHR43708:SF8">
    <property type="entry name" value="OXIDOREDUCTASE"/>
    <property type="match status" value="1"/>
</dbReference>
<dbReference type="Proteomes" id="UP001214976">
    <property type="component" value="Unassembled WGS sequence"/>
</dbReference>
<dbReference type="InterPro" id="IPR036291">
    <property type="entry name" value="NAD(P)-bd_dom_sf"/>
</dbReference>
<feature type="domain" description="Gfo/Idh/MocA-like oxidoreductase C-terminal" evidence="2">
    <location>
        <begin position="135"/>
        <end position="346"/>
    </location>
</feature>
<dbReference type="PANTHER" id="PTHR43708">
    <property type="entry name" value="CONSERVED EXPRESSED OXIDOREDUCTASE (EUROFUNG)"/>
    <property type="match status" value="1"/>
</dbReference>
<dbReference type="AlphaFoldDB" id="A0AAW6Q8A7"/>
<reference evidence="3" key="1">
    <citation type="submission" date="2023-03" db="EMBL/GenBank/DDBJ databases">
        <title>Classification of Bisgaard taxon 6 and taxon 10 as Exercitatus varius gen. nov., spec. nov.</title>
        <authorList>
            <person name="Christensen H."/>
        </authorList>
    </citation>
    <scope>NUCLEOTIDE SEQUENCE</scope>
    <source>
        <strain evidence="3">86116</strain>
    </source>
</reference>
<sequence>MKKLNVAIAGSGYSARLFHVPFFKADPRFNIKKFFERSTERGKEWVDNAEIVHDYAQLFTSDIDLVVITTPNQTHYDMVKAALTAGKHVLVEKPLVATSSEAMELAKLAQKQKVVLYVYQNRRWDSHILAAQRILSEGLIGEPVDCEIRIERFSKTKNPKVWKEMGDAGTGLVYDLGVHLIDQAVHLFGKPQAVFADIRYQHEGALVDDNFDIHLYYESGLKVSVMASKYAREPAPAFSLHGKLGSYVKQGVDIQEAQLAKGVAPIGDWYREAEELWGVLHTEIEGEIVRKPYPNVKESYQGLIDNLYDAVANGAALAVTAEQAAFVLHIIEKAFESARQGKKMTL</sequence>
<gene>
    <name evidence="3" type="ORF">P7M15_04170</name>
</gene>
<dbReference type="Gene3D" id="3.30.360.10">
    <property type="entry name" value="Dihydrodipicolinate Reductase, domain 2"/>
    <property type="match status" value="1"/>
</dbReference>
<evidence type="ECO:0000313" key="4">
    <source>
        <dbReference type="Proteomes" id="UP001214976"/>
    </source>
</evidence>
<feature type="domain" description="Gfo/Idh/MocA-like oxidoreductase N-terminal" evidence="1">
    <location>
        <begin position="4"/>
        <end position="119"/>
    </location>
</feature>